<keyword evidence="2" id="KW-1185">Reference proteome</keyword>
<dbReference type="Pfam" id="PF13419">
    <property type="entry name" value="HAD_2"/>
    <property type="match status" value="1"/>
</dbReference>
<sequence>MTEDLRLVVFDVDGTLVDSQNHIHAAMSHAFTSIGLHLPPRDRILAIVGLSLPEAMARLVPEHGPDTRAELVEAYKQSFATLRAGPLSPLFEGAVDMLTTLAERPDVLLGVATGKSRRGLRHILDAHGLAGHFVTAQVADDHPSKPHPSMLHAALAETGAPAARAVMIGDTSYDIEMGRAAGFHTIGVTWGYHRREALEAAGAGQVIADFAALLPALERIWEAS</sequence>
<dbReference type="GO" id="GO:0016787">
    <property type="term" value="F:hydrolase activity"/>
    <property type="evidence" value="ECO:0007669"/>
    <property type="project" value="UniProtKB-KW"/>
</dbReference>
<dbReference type="PANTHER" id="PTHR43434:SF24">
    <property type="entry name" value="HYDROLASE-RELATED"/>
    <property type="match status" value="1"/>
</dbReference>
<dbReference type="InterPro" id="IPR023198">
    <property type="entry name" value="PGP-like_dom2"/>
</dbReference>
<dbReference type="Gene3D" id="1.10.150.240">
    <property type="entry name" value="Putative phosphatase, domain 2"/>
    <property type="match status" value="1"/>
</dbReference>
<dbReference type="PANTHER" id="PTHR43434">
    <property type="entry name" value="PHOSPHOGLYCOLATE PHOSPHATASE"/>
    <property type="match status" value="1"/>
</dbReference>
<reference evidence="1 2" key="1">
    <citation type="submission" date="2022-10" db="EMBL/GenBank/DDBJ databases">
        <title>Defluviimonas sp. nov., isolated from ocean surface sediments.</title>
        <authorList>
            <person name="He W."/>
            <person name="Wang L."/>
            <person name="Zhang D.-F."/>
        </authorList>
    </citation>
    <scope>NUCLEOTIDE SEQUENCE [LARGE SCALE GENOMIC DNA]</scope>
    <source>
        <strain evidence="1 2">WL0024</strain>
    </source>
</reference>
<dbReference type="InterPro" id="IPR023214">
    <property type="entry name" value="HAD_sf"/>
</dbReference>
<gene>
    <name evidence="1" type="ORF">OEZ60_10340</name>
</gene>
<dbReference type="NCBIfam" id="TIGR01509">
    <property type="entry name" value="HAD-SF-IA-v3"/>
    <property type="match status" value="1"/>
</dbReference>
<dbReference type="Proteomes" id="UP001209535">
    <property type="component" value="Unassembled WGS sequence"/>
</dbReference>
<accession>A0ABT2X5X0</accession>
<name>A0ABT2X5X0_9RHOB</name>
<proteinExistence type="predicted"/>
<dbReference type="RefSeq" id="WP_263335664.1">
    <property type="nucleotide sequence ID" value="NZ_JAOVQO010000008.1"/>
</dbReference>
<dbReference type="SFLD" id="SFLDG01135">
    <property type="entry name" value="C1.5.6:_HAD__Beta-PGM__Phospha"/>
    <property type="match status" value="1"/>
</dbReference>
<protein>
    <submittedName>
        <fullName evidence="1">HAD-IA family hydrolase</fullName>
    </submittedName>
</protein>
<dbReference type="SFLD" id="SFLDS00003">
    <property type="entry name" value="Haloacid_Dehalogenase"/>
    <property type="match status" value="1"/>
</dbReference>
<dbReference type="InterPro" id="IPR041492">
    <property type="entry name" value="HAD_2"/>
</dbReference>
<dbReference type="SFLD" id="SFLDG01129">
    <property type="entry name" value="C1.5:_HAD__Beta-PGM__Phosphata"/>
    <property type="match status" value="1"/>
</dbReference>
<evidence type="ECO:0000313" key="1">
    <source>
        <dbReference type="EMBL" id="MCU9848407.1"/>
    </source>
</evidence>
<dbReference type="Gene3D" id="3.40.50.1000">
    <property type="entry name" value="HAD superfamily/HAD-like"/>
    <property type="match status" value="1"/>
</dbReference>
<organism evidence="1 2">
    <name type="scientific">Albidovulum salinarum</name>
    <dbReference type="NCBI Taxonomy" id="2984153"/>
    <lineage>
        <taxon>Bacteria</taxon>
        <taxon>Pseudomonadati</taxon>
        <taxon>Pseudomonadota</taxon>
        <taxon>Alphaproteobacteria</taxon>
        <taxon>Rhodobacterales</taxon>
        <taxon>Paracoccaceae</taxon>
        <taxon>Albidovulum</taxon>
    </lineage>
</organism>
<dbReference type="InterPro" id="IPR036412">
    <property type="entry name" value="HAD-like_sf"/>
</dbReference>
<dbReference type="InterPro" id="IPR006439">
    <property type="entry name" value="HAD-SF_hydro_IA"/>
</dbReference>
<keyword evidence="1" id="KW-0378">Hydrolase</keyword>
<dbReference type="NCBIfam" id="TIGR01549">
    <property type="entry name" value="HAD-SF-IA-v1"/>
    <property type="match status" value="1"/>
</dbReference>
<dbReference type="EMBL" id="JAOVQO010000008">
    <property type="protein sequence ID" value="MCU9848407.1"/>
    <property type="molecule type" value="Genomic_DNA"/>
</dbReference>
<dbReference type="SUPFAM" id="SSF56784">
    <property type="entry name" value="HAD-like"/>
    <property type="match status" value="1"/>
</dbReference>
<dbReference type="InterPro" id="IPR050155">
    <property type="entry name" value="HAD-like_hydrolase_sf"/>
</dbReference>
<evidence type="ECO:0000313" key="2">
    <source>
        <dbReference type="Proteomes" id="UP001209535"/>
    </source>
</evidence>
<comment type="caution">
    <text evidence="1">The sequence shown here is derived from an EMBL/GenBank/DDBJ whole genome shotgun (WGS) entry which is preliminary data.</text>
</comment>